<dbReference type="EMBL" id="JAUHQB010000001">
    <property type="protein sequence ID" value="MDN4482053.1"/>
    <property type="molecule type" value="Genomic_DNA"/>
</dbReference>
<evidence type="ECO:0000313" key="2">
    <source>
        <dbReference type="EMBL" id="MDN4482053.1"/>
    </source>
</evidence>
<reference evidence="2 3" key="1">
    <citation type="submission" date="2023-06" db="EMBL/GenBank/DDBJ databases">
        <title>SYSU T0a273.</title>
        <authorList>
            <person name="Gao L."/>
            <person name="Fang B.-Z."/>
            <person name="Li W.-J."/>
        </authorList>
    </citation>
    <scope>NUCLEOTIDE SEQUENCE [LARGE SCALE GENOMIC DNA]</scope>
    <source>
        <strain evidence="2 3">SYSU T0a273</strain>
    </source>
</reference>
<dbReference type="RefSeq" id="WP_301159295.1">
    <property type="nucleotide sequence ID" value="NZ_JAUHQB010000001.1"/>
</dbReference>
<feature type="transmembrane region" description="Helical" evidence="1">
    <location>
        <begin position="15"/>
        <end position="37"/>
    </location>
</feature>
<gene>
    <name evidence="2" type="ORF">QQ002_00680</name>
</gene>
<keyword evidence="1" id="KW-0812">Transmembrane</keyword>
<proteinExistence type="predicted"/>
<comment type="caution">
    <text evidence="2">The sequence shown here is derived from an EMBL/GenBank/DDBJ whole genome shotgun (WGS) entry which is preliminary data.</text>
</comment>
<evidence type="ECO:0000256" key="1">
    <source>
        <dbReference type="SAM" id="Phobius"/>
    </source>
</evidence>
<name>A0AB35ME50_9MICO</name>
<sequence>MRRMWGDEGFGLTEVMVAMLLLVIIMMAMITAVVLALQVTARNGTTATAAEAVQQRIELVRSAAVAGDCDVIELAALPASTVTDGRGVDIAVNATLVKKGTSDACQRAASAADRDPVQVLTLTVTADSAAPDANNPVVTTTTDILMKFQP</sequence>
<protein>
    <submittedName>
        <fullName evidence="2">Type II secretion system protein</fullName>
    </submittedName>
</protein>
<keyword evidence="1" id="KW-0472">Membrane</keyword>
<organism evidence="2 3">
    <name type="scientific">Demequina lignilytica</name>
    <dbReference type="NCBI Taxonomy" id="3051663"/>
    <lineage>
        <taxon>Bacteria</taxon>
        <taxon>Bacillati</taxon>
        <taxon>Actinomycetota</taxon>
        <taxon>Actinomycetes</taxon>
        <taxon>Micrococcales</taxon>
        <taxon>Demequinaceae</taxon>
        <taxon>Demequina</taxon>
    </lineage>
</organism>
<dbReference type="AlphaFoldDB" id="A0AB35ME50"/>
<keyword evidence="1" id="KW-1133">Transmembrane helix</keyword>
<accession>A0AB35ME50</accession>
<evidence type="ECO:0000313" key="3">
    <source>
        <dbReference type="Proteomes" id="UP001172756"/>
    </source>
</evidence>
<dbReference type="Proteomes" id="UP001172756">
    <property type="component" value="Unassembled WGS sequence"/>
</dbReference>